<name>A0ABQ9I8K7_9NEOP</name>
<keyword evidence="2" id="KW-1185">Reference proteome</keyword>
<reference evidence="1 2" key="1">
    <citation type="submission" date="2023-02" db="EMBL/GenBank/DDBJ databases">
        <title>LHISI_Scaffold_Assembly.</title>
        <authorList>
            <person name="Stuart O.P."/>
            <person name="Cleave R."/>
            <person name="Magrath M.J.L."/>
            <person name="Mikheyev A.S."/>
        </authorList>
    </citation>
    <scope>NUCLEOTIDE SEQUENCE [LARGE SCALE GENOMIC DNA]</scope>
    <source>
        <strain evidence="1">Daus_M_001</strain>
        <tissue evidence="1">Leg muscle</tissue>
    </source>
</reference>
<gene>
    <name evidence="1" type="ORF">PR048_005195</name>
</gene>
<dbReference type="EMBL" id="JARBHB010000002">
    <property type="protein sequence ID" value="KAJ8892614.1"/>
    <property type="molecule type" value="Genomic_DNA"/>
</dbReference>
<comment type="caution">
    <text evidence="1">The sequence shown here is derived from an EMBL/GenBank/DDBJ whole genome shotgun (WGS) entry which is preliminary data.</text>
</comment>
<evidence type="ECO:0000313" key="1">
    <source>
        <dbReference type="EMBL" id="KAJ8892614.1"/>
    </source>
</evidence>
<proteinExistence type="predicted"/>
<organism evidence="1 2">
    <name type="scientific">Dryococelus australis</name>
    <dbReference type="NCBI Taxonomy" id="614101"/>
    <lineage>
        <taxon>Eukaryota</taxon>
        <taxon>Metazoa</taxon>
        <taxon>Ecdysozoa</taxon>
        <taxon>Arthropoda</taxon>
        <taxon>Hexapoda</taxon>
        <taxon>Insecta</taxon>
        <taxon>Pterygota</taxon>
        <taxon>Neoptera</taxon>
        <taxon>Polyneoptera</taxon>
        <taxon>Phasmatodea</taxon>
        <taxon>Verophasmatodea</taxon>
        <taxon>Anareolatae</taxon>
        <taxon>Phasmatidae</taxon>
        <taxon>Eurycanthinae</taxon>
        <taxon>Dryococelus</taxon>
    </lineage>
</organism>
<accession>A0ABQ9I8K7</accession>
<dbReference type="Proteomes" id="UP001159363">
    <property type="component" value="Chromosome 2"/>
</dbReference>
<sequence length="68" mass="7899">MLKINLRKITLLLYGCMSHNLNLLGENVTQVVKHVIEIQKYFQNHHRPAAWLKEAENSCKSQLPGETR</sequence>
<protein>
    <submittedName>
        <fullName evidence="1">Uncharacterized protein</fullName>
    </submittedName>
</protein>
<evidence type="ECO:0000313" key="2">
    <source>
        <dbReference type="Proteomes" id="UP001159363"/>
    </source>
</evidence>